<evidence type="ECO:0000256" key="5">
    <source>
        <dbReference type="ARBA" id="ARBA00022692"/>
    </source>
</evidence>
<dbReference type="Proteomes" id="UP001620234">
    <property type="component" value="Unassembled WGS sequence"/>
</dbReference>
<comment type="function">
    <text evidence="10">Involved in cadaverine and putrescine tolerance in stationary phase. May facilitate the efflux of both cadaverine and putrescine from the cytoplasm, reducing potentially toxic levels under certain stress conditions.</text>
</comment>
<feature type="transmembrane region" description="Helical" evidence="15">
    <location>
        <begin position="59"/>
        <end position="82"/>
    </location>
</feature>
<name>A0ABW8L8V8_9GAMM</name>
<evidence type="ECO:0000256" key="9">
    <source>
        <dbReference type="ARBA" id="ARBA00023136"/>
    </source>
</evidence>
<keyword evidence="7 14" id="KW-1133">Transmembrane helix</keyword>
<evidence type="ECO:0000256" key="2">
    <source>
        <dbReference type="ARBA" id="ARBA00022448"/>
    </source>
</evidence>
<evidence type="ECO:0000256" key="6">
    <source>
        <dbReference type="ARBA" id="ARBA00022737"/>
    </source>
</evidence>
<keyword evidence="9 14" id="KW-0472">Membrane</keyword>
<reference evidence="19 20" key="1">
    <citation type="submission" date="2024-11" db="EMBL/GenBank/DDBJ databases">
        <title>The Natural Products Discovery Center: Release of the First 8490 Sequenced Strains for Exploring Actinobacteria Biosynthetic Diversity.</title>
        <authorList>
            <person name="Kalkreuter E."/>
            <person name="Kautsar S.A."/>
            <person name="Yang D."/>
            <person name="Bader C.D."/>
            <person name="Teijaro C.N."/>
            <person name="Fluegel L."/>
            <person name="Davis C.M."/>
            <person name="Simpson J.R."/>
            <person name="Lauterbach L."/>
            <person name="Steele A.D."/>
            <person name="Gui C."/>
            <person name="Meng S."/>
            <person name="Li G."/>
            <person name="Viehrig K."/>
            <person name="Ye F."/>
            <person name="Su P."/>
            <person name="Kiefer A.F."/>
            <person name="Nichols A."/>
            <person name="Cepeda A.J."/>
            <person name="Yan W."/>
            <person name="Fan B."/>
            <person name="Jiang Y."/>
            <person name="Adhikari A."/>
            <person name="Zheng C.-J."/>
            <person name="Schuster L."/>
            <person name="Cowan T.M."/>
            <person name="Smanski M.J."/>
            <person name="Chevrette M.G."/>
            <person name="De Carvalho L.P.S."/>
            <person name="Shen B."/>
        </authorList>
    </citation>
    <scope>NUCLEOTIDE SEQUENCE [LARGE SCALE GENOMIC DNA]</scope>
    <source>
        <strain evidence="19 20">NPDC077433</strain>
    </source>
</reference>
<gene>
    <name evidence="19" type="ORF">ACI2I3_08345</name>
</gene>
<feature type="domain" description="CBS" evidence="17">
    <location>
        <begin position="211"/>
        <end position="271"/>
    </location>
</feature>
<dbReference type="Pfam" id="PF03471">
    <property type="entry name" value="CorC_HlyC"/>
    <property type="match status" value="1"/>
</dbReference>
<dbReference type="SUPFAM" id="SSF56176">
    <property type="entry name" value="FAD-binding/transporter-associated domain-like"/>
    <property type="match status" value="1"/>
</dbReference>
<feature type="chain" id="PRO_5045499262" description="Polyamine export protein" evidence="16">
    <location>
        <begin position="23"/>
        <end position="424"/>
    </location>
</feature>
<feature type="domain" description="CNNM transmembrane" evidence="18">
    <location>
        <begin position="1"/>
        <end position="192"/>
    </location>
</feature>
<evidence type="ECO:0000256" key="7">
    <source>
        <dbReference type="ARBA" id="ARBA00022989"/>
    </source>
</evidence>
<dbReference type="Gene3D" id="3.10.580.10">
    <property type="entry name" value="CBS-domain"/>
    <property type="match status" value="1"/>
</dbReference>
<keyword evidence="2" id="KW-0813">Transport</keyword>
<keyword evidence="5 14" id="KW-0812">Transmembrane</keyword>
<feature type="domain" description="CBS" evidence="17">
    <location>
        <begin position="278"/>
        <end position="335"/>
    </location>
</feature>
<evidence type="ECO:0000256" key="13">
    <source>
        <dbReference type="PROSITE-ProRule" id="PRU00703"/>
    </source>
</evidence>
<accession>A0ABW8L8V8</accession>
<dbReference type="PANTHER" id="PTHR22777">
    <property type="entry name" value="HEMOLYSIN-RELATED"/>
    <property type="match status" value="1"/>
</dbReference>
<dbReference type="EMBL" id="JBJDPD010000013">
    <property type="protein sequence ID" value="MFK4001341.1"/>
    <property type="molecule type" value="Genomic_DNA"/>
</dbReference>
<protein>
    <recommendedName>
        <fullName evidence="12">Polyamine export protein</fullName>
    </recommendedName>
</protein>
<dbReference type="PROSITE" id="PS51371">
    <property type="entry name" value="CBS"/>
    <property type="match status" value="2"/>
</dbReference>
<comment type="caution">
    <text evidence="19">The sequence shown here is derived from an EMBL/GenBank/DDBJ whole genome shotgun (WGS) entry which is preliminary data.</text>
</comment>
<dbReference type="Gene3D" id="3.30.465.10">
    <property type="match status" value="1"/>
</dbReference>
<dbReference type="Pfam" id="PF00571">
    <property type="entry name" value="CBS"/>
    <property type="match status" value="1"/>
</dbReference>
<dbReference type="Pfam" id="PF01595">
    <property type="entry name" value="CNNM"/>
    <property type="match status" value="1"/>
</dbReference>
<dbReference type="InterPro" id="IPR016169">
    <property type="entry name" value="FAD-bd_PCMH_sub2"/>
</dbReference>
<dbReference type="InterPro" id="IPR000644">
    <property type="entry name" value="CBS_dom"/>
</dbReference>
<comment type="subcellular location">
    <subcellularLocation>
        <location evidence="1">Cell inner membrane</location>
        <topology evidence="1">Multi-pass membrane protein</topology>
    </subcellularLocation>
</comment>
<evidence type="ECO:0000313" key="19">
    <source>
        <dbReference type="EMBL" id="MFK4001341.1"/>
    </source>
</evidence>
<evidence type="ECO:0000256" key="12">
    <source>
        <dbReference type="ARBA" id="ARBA00039818"/>
    </source>
</evidence>
<dbReference type="RefSeq" id="WP_193006860.1">
    <property type="nucleotide sequence ID" value="NZ_CAJHAK010000005.1"/>
</dbReference>
<dbReference type="PROSITE" id="PS51846">
    <property type="entry name" value="CNNM"/>
    <property type="match status" value="1"/>
</dbReference>
<feature type="transmembrane region" description="Helical" evidence="15">
    <location>
        <begin position="94"/>
        <end position="115"/>
    </location>
</feature>
<keyword evidence="20" id="KW-1185">Reference proteome</keyword>
<comment type="similarity">
    <text evidence="11">Belongs to the UPF0053 family. PaeA subfamily.</text>
</comment>
<dbReference type="InterPro" id="IPR002550">
    <property type="entry name" value="CNNM"/>
</dbReference>
<proteinExistence type="inferred from homology"/>
<evidence type="ECO:0000256" key="11">
    <source>
        <dbReference type="ARBA" id="ARBA00038280"/>
    </source>
</evidence>
<organism evidence="19 20">
    <name type="scientific">Psychrobacter namhaensis</name>
    <dbReference type="NCBI Taxonomy" id="292734"/>
    <lineage>
        <taxon>Bacteria</taxon>
        <taxon>Pseudomonadati</taxon>
        <taxon>Pseudomonadota</taxon>
        <taxon>Gammaproteobacteria</taxon>
        <taxon>Moraxellales</taxon>
        <taxon>Moraxellaceae</taxon>
        <taxon>Psychrobacter</taxon>
    </lineage>
</organism>
<dbReference type="SMART" id="SM01091">
    <property type="entry name" value="CorC_HlyC"/>
    <property type="match status" value="1"/>
</dbReference>
<dbReference type="InterPro" id="IPR036318">
    <property type="entry name" value="FAD-bd_PCMH-like_sf"/>
</dbReference>
<sequence length="424" mass="47288">MSLLTASIFLLLLLALSAFVSAAEIAIAAGRKIKLQIMAKEGDVRAFDVLKMQEHPGSFITVVQVVLNAVAISAGAVGESAISPYLQRLVNNEAVSSVISFVVITSSFSLLADLMPRRLAMSNTETIAVRLVRPMMLLIFLFKPVIWVFDGAANVLFKLFGISTIRQDDMTPEDIYAVMDAGAEAGVLKKQEHHLIENIFDMQERTVTSVMNPRENIVYFDTQTSTEAVVEVMIEQPHNKFLVCHDDDLEHIIGYVESRSFLALVLNQQEVSLTDKALLKPALFVPDTLSLFEVLEMFKSTGADFAVIVNEYGLVVGVITLKDVMSIVMGELVTMEEQAIVQRTDNSWLIDGMTPIEDVVRALDIVNLPRSQNYETISGFMMYMLRKIPKKTDTIEYANYRFEIIATDNLKITQLLVTKFEDTV</sequence>
<evidence type="ECO:0000256" key="3">
    <source>
        <dbReference type="ARBA" id="ARBA00022475"/>
    </source>
</evidence>
<dbReference type="CDD" id="cd04590">
    <property type="entry name" value="CBS_pair_CorC_HlyC_assoc"/>
    <property type="match status" value="1"/>
</dbReference>
<evidence type="ECO:0000256" key="1">
    <source>
        <dbReference type="ARBA" id="ARBA00004429"/>
    </source>
</evidence>
<evidence type="ECO:0000256" key="4">
    <source>
        <dbReference type="ARBA" id="ARBA00022519"/>
    </source>
</evidence>
<dbReference type="PANTHER" id="PTHR22777:SF16">
    <property type="entry name" value="POLYAMINE EXPORT PROTEIN"/>
    <property type="match status" value="1"/>
</dbReference>
<evidence type="ECO:0000256" key="14">
    <source>
        <dbReference type="PROSITE-ProRule" id="PRU01193"/>
    </source>
</evidence>
<keyword evidence="4" id="KW-0997">Cell inner membrane</keyword>
<evidence type="ECO:0000256" key="10">
    <source>
        <dbReference type="ARBA" id="ARBA00037177"/>
    </source>
</evidence>
<dbReference type="InterPro" id="IPR046342">
    <property type="entry name" value="CBS_dom_sf"/>
</dbReference>
<dbReference type="InterPro" id="IPR005170">
    <property type="entry name" value="Transptr-assoc_dom"/>
</dbReference>
<evidence type="ECO:0000256" key="8">
    <source>
        <dbReference type="ARBA" id="ARBA00023122"/>
    </source>
</evidence>
<evidence type="ECO:0000259" key="17">
    <source>
        <dbReference type="PROSITE" id="PS51371"/>
    </source>
</evidence>
<evidence type="ECO:0000256" key="15">
    <source>
        <dbReference type="SAM" id="Phobius"/>
    </source>
</evidence>
<dbReference type="InterPro" id="IPR044751">
    <property type="entry name" value="Ion_transp-like_CBS"/>
</dbReference>
<evidence type="ECO:0000313" key="20">
    <source>
        <dbReference type="Proteomes" id="UP001620234"/>
    </source>
</evidence>
<evidence type="ECO:0000259" key="18">
    <source>
        <dbReference type="PROSITE" id="PS51846"/>
    </source>
</evidence>
<feature type="signal peptide" evidence="16">
    <location>
        <begin position="1"/>
        <end position="22"/>
    </location>
</feature>
<dbReference type="SUPFAM" id="SSF54631">
    <property type="entry name" value="CBS-domain pair"/>
    <property type="match status" value="1"/>
</dbReference>
<evidence type="ECO:0000256" key="16">
    <source>
        <dbReference type="SAM" id="SignalP"/>
    </source>
</evidence>
<keyword evidence="6" id="KW-0677">Repeat</keyword>
<keyword evidence="3" id="KW-1003">Cell membrane</keyword>
<keyword evidence="16" id="KW-0732">Signal</keyword>
<dbReference type="SMART" id="SM00116">
    <property type="entry name" value="CBS"/>
    <property type="match status" value="2"/>
</dbReference>
<keyword evidence="8 13" id="KW-0129">CBS domain</keyword>